<reference evidence="1" key="1">
    <citation type="submission" date="2013-07" db="EMBL/GenBank/DDBJ databases">
        <title>The genome of Eucalyptus grandis.</title>
        <authorList>
            <person name="Schmutz J."/>
            <person name="Hayes R."/>
            <person name="Myburg A."/>
            <person name="Tuskan G."/>
            <person name="Grattapaglia D."/>
            <person name="Rokhsar D.S."/>
        </authorList>
    </citation>
    <scope>NUCLEOTIDE SEQUENCE</scope>
    <source>
        <tissue evidence="1">Leaf extractions</tissue>
    </source>
</reference>
<dbReference type="InParanoid" id="A0A059AFR3"/>
<accession>A0A059AFR3</accession>
<evidence type="ECO:0000313" key="1">
    <source>
        <dbReference type="EMBL" id="KCW52683.1"/>
    </source>
</evidence>
<name>A0A059AFR3_EUCGR</name>
<proteinExistence type="predicted"/>
<sequence length="114" mass="13395">MLWRLPDKNFLFSQYLLSINALLDKTFSNHIRNQTERVVVCDQLVRFSQYNAITRMIFNMARMVKIPIIIHKVAPSSPLDSSLAFFLILGFRIQIENEFPTFSKERVQLMCVLI</sequence>
<dbReference type="Gramene" id="KCW52683">
    <property type="protein sequence ID" value="KCW52683"/>
    <property type="gene ID" value="EUGRSUZ_J02051"/>
</dbReference>
<dbReference type="AlphaFoldDB" id="A0A059AFR3"/>
<organism evidence="1">
    <name type="scientific">Eucalyptus grandis</name>
    <name type="common">Flooded gum</name>
    <dbReference type="NCBI Taxonomy" id="71139"/>
    <lineage>
        <taxon>Eukaryota</taxon>
        <taxon>Viridiplantae</taxon>
        <taxon>Streptophyta</taxon>
        <taxon>Embryophyta</taxon>
        <taxon>Tracheophyta</taxon>
        <taxon>Spermatophyta</taxon>
        <taxon>Magnoliopsida</taxon>
        <taxon>eudicotyledons</taxon>
        <taxon>Gunneridae</taxon>
        <taxon>Pentapetalae</taxon>
        <taxon>rosids</taxon>
        <taxon>malvids</taxon>
        <taxon>Myrtales</taxon>
        <taxon>Myrtaceae</taxon>
        <taxon>Myrtoideae</taxon>
        <taxon>Eucalypteae</taxon>
        <taxon>Eucalyptus</taxon>
    </lineage>
</organism>
<gene>
    <name evidence="1" type="ORF">EUGRSUZ_J02051</name>
</gene>
<protein>
    <submittedName>
        <fullName evidence="1">Uncharacterized protein</fullName>
    </submittedName>
</protein>
<dbReference type="EMBL" id="KK198762">
    <property type="protein sequence ID" value="KCW52683.1"/>
    <property type="molecule type" value="Genomic_DNA"/>
</dbReference>